<gene>
    <name evidence="2" type="ORF">EWB00_002645</name>
</gene>
<reference evidence="2 3" key="1">
    <citation type="submission" date="2019-03" db="EMBL/GenBank/DDBJ databases">
        <title>An improved genome assembly of the fluke Schistosoma japonicum.</title>
        <authorList>
            <person name="Hu W."/>
            <person name="Luo F."/>
            <person name="Yin M."/>
            <person name="Mo X."/>
            <person name="Sun C."/>
            <person name="Wu Q."/>
            <person name="Zhu B."/>
            <person name="Xiang M."/>
            <person name="Wang J."/>
            <person name="Wang Y."/>
            <person name="Zhang T."/>
            <person name="Xu B."/>
            <person name="Zheng H."/>
            <person name="Feng Z."/>
        </authorList>
    </citation>
    <scope>NUCLEOTIDE SEQUENCE [LARGE SCALE GENOMIC DNA]</scope>
    <source>
        <strain evidence="2">HuSjv2</strain>
        <tissue evidence="2">Worms</tissue>
    </source>
</reference>
<evidence type="ECO:0000313" key="2">
    <source>
        <dbReference type="EMBL" id="TNN13799.1"/>
    </source>
</evidence>
<dbReference type="Gene3D" id="3.40.50.620">
    <property type="entry name" value="HUPs"/>
    <property type="match status" value="1"/>
</dbReference>
<comment type="caution">
    <text evidence="2">The sequence shown here is derived from an EMBL/GenBank/DDBJ whole genome shotgun (WGS) entry which is preliminary data.</text>
</comment>
<dbReference type="PRINTS" id="PR01438">
    <property type="entry name" value="UNVRSLSTRESS"/>
</dbReference>
<feature type="domain" description="UspA" evidence="1">
    <location>
        <begin position="14"/>
        <end position="162"/>
    </location>
</feature>
<dbReference type="AlphaFoldDB" id="A0A4Z2DBJ5"/>
<evidence type="ECO:0000259" key="1">
    <source>
        <dbReference type="Pfam" id="PF00582"/>
    </source>
</evidence>
<protein>
    <submittedName>
        <fullName evidence="2">Universal stress protein</fullName>
    </submittedName>
</protein>
<evidence type="ECO:0000313" key="3">
    <source>
        <dbReference type="Proteomes" id="UP000311919"/>
    </source>
</evidence>
<proteinExistence type="predicted"/>
<sequence>MPQSIPSKSGTVLRKVLIPVGGSSESKKALAWYNDNIKRDGDLVLFVHIIEPILPSALSALSHECESMPAGSSFHIPDGGMEKARSLFKELIHEANKHDINHESMIQIDTRTGPALVKLIQEKKIGVVVMAKRDLGFWRRNFSQSITSYMLNHANVPVSVIPPSNNK</sequence>
<dbReference type="STRING" id="6182.A0A4Z2DBJ5"/>
<dbReference type="Pfam" id="PF00582">
    <property type="entry name" value="Usp"/>
    <property type="match status" value="1"/>
</dbReference>
<dbReference type="SUPFAM" id="SSF52402">
    <property type="entry name" value="Adenine nucleotide alpha hydrolases-like"/>
    <property type="match status" value="1"/>
</dbReference>
<accession>A0A4Z2DBJ5</accession>
<dbReference type="EMBL" id="SKCS01000184">
    <property type="protein sequence ID" value="TNN13799.1"/>
    <property type="molecule type" value="Genomic_DNA"/>
</dbReference>
<dbReference type="Proteomes" id="UP000311919">
    <property type="component" value="Unassembled WGS sequence"/>
</dbReference>
<dbReference type="InterPro" id="IPR014729">
    <property type="entry name" value="Rossmann-like_a/b/a_fold"/>
</dbReference>
<dbReference type="PANTHER" id="PTHR46989:SF3">
    <property type="entry name" value="USPA DOMAIN-CONTAINING PROTEIN"/>
    <property type="match status" value="1"/>
</dbReference>
<dbReference type="CDD" id="cd23659">
    <property type="entry name" value="USP_At3g01520-like"/>
    <property type="match status" value="1"/>
</dbReference>
<dbReference type="OrthoDB" id="843225at2759"/>
<name>A0A4Z2DBJ5_SCHJA</name>
<dbReference type="InterPro" id="IPR006016">
    <property type="entry name" value="UspA"/>
</dbReference>
<dbReference type="PANTHER" id="PTHR46989">
    <property type="entry name" value="USP DOMAIN-CONTAINING PROTEIN"/>
    <property type="match status" value="1"/>
</dbReference>
<dbReference type="InterPro" id="IPR006015">
    <property type="entry name" value="Universal_stress_UspA"/>
</dbReference>
<keyword evidence="3" id="KW-1185">Reference proteome</keyword>
<organism evidence="2 3">
    <name type="scientific">Schistosoma japonicum</name>
    <name type="common">Blood fluke</name>
    <dbReference type="NCBI Taxonomy" id="6182"/>
    <lineage>
        <taxon>Eukaryota</taxon>
        <taxon>Metazoa</taxon>
        <taxon>Spiralia</taxon>
        <taxon>Lophotrochozoa</taxon>
        <taxon>Platyhelminthes</taxon>
        <taxon>Trematoda</taxon>
        <taxon>Digenea</taxon>
        <taxon>Strigeidida</taxon>
        <taxon>Schistosomatoidea</taxon>
        <taxon>Schistosomatidae</taxon>
        <taxon>Schistosoma</taxon>
    </lineage>
</organism>